<proteinExistence type="predicted"/>
<reference evidence="1 2" key="1">
    <citation type="submission" date="2016-12" db="EMBL/GenBank/DDBJ databases">
        <title>Complete genome sequence of Clostridium kluyveri JZZ isolated from the pit mud of a Chinese flavor liquor-making factory.</title>
        <authorList>
            <person name="Wang Y."/>
        </authorList>
    </citation>
    <scope>NUCLEOTIDE SEQUENCE [LARGE SCALE GENOMIC DNA]</scope>
    <source>
        <strain evidence="1 2">JZZ</strain>
    </source>
</reference>
<sequence>MSKYKMNIMGKIALQDYSSIQDYMSIVNRDDDLTIIIDKNDDEDIKIICNMLENKNFVISSSKVCDGNKHYIRAFKNID</sequence>
<dbReference type="EMBL" id="CP018335">
    <property type="protein sequence ID" value="APM37527.1"/>
    <property type="molecule type" value="Genomic_DNA"/>
</dbReference>
<dbReference type="RefSeq" id="WP_073537233.1">
    <property type="nucleotide sequence ID" value="NZ_CP018335.1"/>
</dbReference>
<gene>
    <name evidence="1" type="ORF">BS101_01565</name>
</gene>
<protein>
    <submittedName>
        <fullName evidence="1">Uncharacterized protein</fullName>
    </submittedName>
</protein>
<organism evidence="1 2">
    <name type="scientific">Clostridium kluyveri</name>
    <dbReference type="NCBI Taxonomy" id="1534"/>
    <lineage>
        <taxon>Bacteria</taxon>
        <taxon>Bacillati</taxon>
        <taxon>Bacillota</taxon>
        <taxon>Clostridia</taxon>
        <taxon>Eubacteriales</taxon>
        <taxon>Clostridiaceae</taxon>
        <taxon>Clostridium</taxon>
    </lineage>
</organism>
<evidence type="ECO:0000313" key="1">
    <source>
        <dbReference type="EMBL" id="APM37527.1"/>
    </source>
</evidence>
<dbReference type="AlphaFoldDB" id="A0A1L5F3H4"/>
<dbReference type="OrthoDB" id="1935443at2"/>
<name>A0A1L5F3H4_CLOKL</name>
<accession>A0A1L5F3H4</accession>
<dbReference type="Proteomes" id="UP000184604">
    <property type="component" value="Chromosome"/>
</dbReference>
<evidence type="ECO:0000313" key="2">
    <source>
        <dbReference type="Proteomes" id="UP000184604"/>
    </source>
</evidence>